<evidence type="ECO:0000259" key="9">
    <source>
        <dbReference type="PROSITE" id="PS51157"/>
    </source>
</evidence>
<dbReference type="InterPro" id="IPR035983">
    <property type="entry name" value="Hect_E3_ubiquitin_ligase"/>
</dbReference>
<feature type="compositionally biased region" description="Acidic residues" evidence="7">
    <location>
        <begin position="1656"/>
        <end position="1678"/>
    </location>
</feature>
<feature type="region of interest" description="Disordered" evidence="7">
    <location>
        <begin position="2795"/>
        <end position="2854"/>
    </location>
</feature>
<feature type="domain" description="HECT" evidence="8">
    <location>
        <begin position="2758"/>
        <end position="3145"/>
    </location>
</feature>
<feature type="compositionally biased region" description="Low complexity" evidence="7">
    <location>
        <begin position="1192"/>
        <end position="1203"/>
    </location>
</feature>
<feature type="compositionally biased region" description="Acidic residues" evidence="7">
    <location>
        <begin position="1723"/>
        <end position="1754"/>
    </location>
</feature>
<feature type="compositionally biased region" description="Low complexity" evidence="7">
    <location>
        <begin position="1795"/>
        <end position="1808"/>
    </location>
</feature>
<dbReference type="PANTHER" id="PTHR46276:SF1">
    <property type="entry name" value="E3 UBIQUITIN-PROTEIN LIGASE UBR5"/>
    <property type="match status" value="1"/>
</dbReference>
<evidence type="ECO:0000256" key="3">
    <source>
        <dbReference type="ARBA" id="ARBA00022786"/>
    </source>
</evidence>
<feature type="region of interest" description="Disordered" evidence="7">
    <location>
        <begin position="1629"/>
        <end position="1808"/>
    </location>
</feature>
<dbReference type="InterPro" id="IPR024725">
    <property type="entry name" value="UBR5_UBA"/>
</dbReference>
<feature type="region of interest" description="Disordered" evidence="7">
    <location>
        <begin position="1351"/>
        <end position="1374"/>
    </location>
</feature>
<evidence type="ECO:0000313" key="12">
    <source>
        <dbReference type="RefSeq" id="XP_022088727.1"/>
    </source>
</evidence>
<dbReference type="SUPFAM" id="SSF56204">
    <property type="entry name" value="Hect, E3 ligase catalytic domain"/>
    <property type="match status" value="1"/>
</dbReference>
<keyword evidence="4" id="KW-0862">Zinc</keyword>
<feature type="region of interest" description="Disordered" evidence="7">
    <location>
        <begin position="1015"/>
        <end position="1053"/>
    </location>
</feature>
<dbReference type="InterPro" id="IPR000569">
    <property type="entry name" value="HECT_dom"/>
</dbReference>
<feature type="compositionally biased region" description="Basic and acidic residues" evidence="7">
    <location>
        <begin position="578"/>
        <end position="616"/>
    </location>
</feature>
<dbReference type="Gene3D" id="3.30.2410.10">
    <property type="entry name" value="Hect, E3 ligase catalytic domain"/>
    <property type="match status" value="1"/>
</dbReference>
<dbReference type="FunFam" id="3.90.1750.10:FF:000011">
    <property type="entry name" value="E3 ubiquitin-protein ligase UBR5 isoform X1"/>
    <property type="match status" value="1"/>
</dbReference>
<dbReference type="Gene3D" id="3.30.2160.10">
    <property type="entry name" value="Hect, E3 ligase catalytic domain"/>
    <property type="match status" value="1"/>
</dbReference>
<feature type="compositionally biased region" description="Low complexity" evidence="7">
    <location>
        <begin position="89"/>
        <end position="126"/>
    </location>
</feature>
<feature type="region of interest" description="Disordered" evidence="7">
    <location>
        <begin position="2183"/>
        <end position="2202"/>
    </location>
</feature>
<dbReference type="PROSITE" id="PS50237">
    <property type="entry name" value="HECT"/>
    <property type="match status" value="1"/>
</dbReference>
<dbReference type="KEGG" id="aplc:110978219"/>
<proteinExistence type="predicted"/>
<dbReference type="CTD" id="51366"/>
<feature type="compositionally biased region" description="Low complexity" evidence="7">
    <location>
        <begin position="1164"/>
        <end position="1184"/>
    </location>
</feature>
<feature type="domain" description="UBR-type" evidence="9">
    <location>
        <begin position="1237"/>
        <end position="1305"/>
    </location>
</feature>
<dbReference type="Gene3D" id="2.130.10.30">
    <property type="entry name" value="Regulator of chromosome condensation 1/beta-lactamase-inhibitor protein II"/>
    <property type="match status" value="1"/>
</dbReference>
<feature type="compositionally biased region" description="Basic and acidic residues" evidence="7">
    <location>
        <begin position="1631"/>
        <end position="1642"/>
    </location>
</feature>
<feature type="compositionally biased region" description="Low complexity" evidence="7">
    <location>
        <begin position="2795"/>
        <end position="2806"/>
    </location>
</feature>
<feature type="zinc finger region" description="UBR-type" evidence="6">
    <location>
        <begin position="1237"/>
        <end position="1305"/>
    </location>
</feature>
<dbReference type="GO" id="GO:0043130">
    <property type="term" value="F:ubiquitin binding"/>
    <property type="evidence" value="ECO:0007669"/>
    <property type="project" value="InterPro"/>
</dbReference>
<protein>
    <submittedName>
        <fullName evidence="12">E3 ubiquitin-protein ligase UBR5-like isoform X1</fullName>
    </submittedName>
</protein>
<evidence type="ECO:0000256" key="4">
    <source>
        <dbReference type="ARBA" id="ARBA00022833"/>
    </source>
</evidence>
<evidence type="ECO:0000259" key="10">
    <source>
        <dbReference type="PROSITE" id="PS51309"/>
    </source>
</evidence>
<dbReference type="RefSeq" id="XP_022088727.1">
    <property type="nucleotide sequence ID" value="XM_022233035.1"/>
</dbReference>
<dbReference type="Gene3D" id="1.10.8.10">
    <property type="entry name" value="DNA helicase RuvA subunit, C-terminal domain"/>
    <property type="match status" value="1"/>
</dbReference>
<keyword evidence="2" id="KW-0863">Zinc-finger</keyword>
<feature type="region of interest" description="Disordered" evidence="7">
    <location>
        <begin position="1957"/>
        <end position="1978"/>
    </location>
</feature>
<dbReference type="InterPro" id="IPR009091">
    <property type="entry name" value="RCC1/BLIP-II"/>
</dbReference>
<keyword evidence="3 5" id="KW-0833">Ubl conjugation pathway</keyword>
<evidence type="ECO:0000259" key="8">
    <source>
        <dbReference type="PROSITE" id="PS50237"/>
    </source>
</evidence>
<dbReference type="PROSITE" id="PS51157">
    <property type="entry name" value="ZF_UBR"/>
    <property type="match status" value="1"/>
</dbReference>
<dbReference type="Pfam" id="PF11547">
    <property type="entry name" value="E3_UbLigase_EDD"/>
    <property type="match status" value="1"/>
</dbReference>
<dbReference type="FunFam" id="3.30.2410.10:FF:000008">
    <property type="entry name" value="Putative E3 ubiquitin-protein ligase UBR5"/>
    <property type="match status" value="1"/>
</dbReference>
<evidence type="ECO:0000313" key="11">
    <source>
        <dbReference type="Proteomes" id="UP000694845"/>
    </source>
</evidence>
<evidence type="ECO:0000256" key="6">
    <source>
        <dbReference type="PROSITE-ProRule" id="PRU00508"/>
    </source>
</evidence>
<feature type="compositionally biased region" description="Pro residues" evidence="7">
    <location>
        <begin position="2424"/>
        <end position="2434"/>
    </location>
</feature>
<feature type="active site" description="Glycyl thioester intermediate" evidence="5">
    <location>
        <position position="3114"/>
    </location>
</feature>
<dbReference type="CDD" id="cd14423">
    <property type="entry name" value="CUE_UBR5"/>
    <property type="match status" value="1"/>
</dbReference>
<evidence type="ECO:0000256" key="7">
    <source>
        <dbReference type="SAM" id="MobiDB-lite"/>
    </source>
</evidence>
<dbReference type="SMART" id="SM00119">
    <property type="entry name" value="HECTc"/>
    <property type="match status" value="1"/>
</dbReference>
<feature type="compositionally biased region" description="Basic and acidic residues" evidence="7">
    <location>
        <begin position="287"/>
        <end position="299"/>
    </location>
</feature>
<feature type="compositionally biased region" description="Basic and acidic residues" evidence="7">
    <location>
        <begin position="2445"/>
        <end position="2459"/>
    </location>
</feature>
<feature type="compositionally biased region" description="Polar residues" evidence="7">
    <location>
        <begin position="1958"/>
        <end position="1978"/>
    </location>
</feature>
<evidence type="ECO:0000256" key="2">
    <source>
        <dbReference type="ARBA" id="ARBA00022771"/>
    </source>
</evidence>
<dbReference type="SUPFAM" id="SSF50985">
    <property type="entry name" value="RCC1/BLIP-II"/>
    <property type="match status" value="1"/>
</dbReference>
<dbReference type="PANTHER" id="PTHR46276">
    <property type="entry name" value="E3 UBIQUITIN-PROTEIN LIGASE UBR5"/>
    <property type="match status" value="1"/>
</dbReference>
<feature type="region of interest" description="Disordered" evidence="7">
    <location>
        <begin position="80"/>
        <end position="170"/>
    </location>
</feature>
<name>A0A8B7Y837_ACAPL</name>
<feature type="compositionally biased region" description="Polar residues" evidence="7">
    <location>
        <begin position="1576"/>
        <end position="1589"/>
    </location>
</feature>
<dbReference type="SUPFAM" id="SSF63570">
    <property type="entry name" value="PABC (PABP) domain"/>
    <property type="match status" value="1"/>
</dbReference>
<evidence type="ECO:0000256" key="5">
    <source>
        <dbReference type="PROSITE-ProRule" id="PRU00104"/>
    </source>
</evidence>
<dbReference type="GO" id="GO:0003723">
    <property type="term" value="F:RNA binding"/>
    <property type="evidence" value="ECO:0007669"/>
    <property type="project" value="InterPro"/>
</dbReference>
<dbReference type="InterPro" id="IPR002004">
    <property type="entry name" value="PABP_HYD_C"/>
</dbReference>
<dbReference type="SMART" id="SM00396">
    <property type="entry name" value="ZnF_UBR1"/>
    <property type="match status" value="1"/>
</dbReference>
<dbReference type="GO" id="GO:0034450">
    <property type="term" value="F:ubiquitin-ubiquitin ligase activity"/>
    <property type="evidence" value="ECO:0007669"/>
    <property type="project" value="TreeGrafter"/>
</dbReference>
<dbReference type="GO" id="GO:0008270">
    <property type="term" value="F:zinc ion binding"/>
    <property type="evidence" value="ECO:0007669"/>
    <property type="project" value="UniProtKB-KW"/>
</dbReference>
<dbReference type="GO" id="GO:0090263">
    <property type="term" value="P:positive regulation of canonical Wnt signaling pathway"/>
    <property type="evidence" value="ECO:0007669"/>
    <property type="project" value="TreeGrafter"/>
</dbReference>
<evidence type="ECO:0000256" key="1">
    <source>
        <dbReference type="ARBA" id="ARBA00022723"/>
    </source>
</evidence>
<feature type="compositionally biased region" description="Polar residues" evidence="7">
    <location>
        <begin position="2226"/>
        <end position="2267"/>
    </location>
</feature>
<dbReference type="InterPro" id="IPR047503">
    <property type="entry name" value="UBR-box_UBR5"/>
</dbReference>
<dbReference type="Gene3D" id="1.10.1900.10">
    <property type="entry name" value="c-terminal domain of poly(a) binding protein"/>
    <property type="match status" value="1"/>
</dbReference>
<dbReference type="Proteomes" id="UP000694845">
    <property type="component" value="Unplaced"/>
</dbReference>
<dbReference type="PROSITE" id="PS51309">
    <property type="entry name" value="PABC"/>
    <property type="match status" value="1"/>
</dbReference>
<dbReference type="Pfam" id="PF00632">
    <property type="entry name" value="HECT"/>
    <property type="match status" value="1"/>
</dbReference>
<dbReference type="Pfam" id="PF00658">
    <property type="entry name" value="MLLE"/>
    <property type="match status" value="1"/>
</dbReference>
<feature type="compositionally biased region" description="Low complexity" evidence="7">
    <location>
        <begin position="133"/>
        <end position="155"/>
    </location>
</feature>
<dbReference type="GeneID" id="110978219"/>
<feature type="region of interest" description="Disordered" evidence="7">
    <location>
        <begin position="578"/>
        <end position="631"/>
    </location>
</feature>
<dbReference type="GO" id="GO:0005737">
    <property type="term" value="C:cytoplasm"/>
    <property type="evidence" value="ECO:0007669"/>
    <property type="project" value="TreeGrafter"/>
</dbReference>
<keyword evidence="11" id="KW-1185">Reference proteome</keyword>
<accession>A0A8B7Y837</accession>
<dbReference type="CDD" id="cd19675">
    <property type="entry name" value="UBR-box_UBR5"/>
    <property type="match status" value="1"/>
</dbReference>
<dbReference type="GO" id="GO:0005634">
    <property type="term" value="C:nucleus"/>
    <property type="evidence" value="ECO:0007669"/>
    <property type="project" value="TreeGrafter"/>
</dbReference>
<feature type="compositionally biased region" description="Polar residues" evidence="7">
    <location>
        <begin position="1767"/>
        <end position="1782"/>
    </location>
</feature>
<sequence length="3145" mass="341938">MASVHFVVHPLPGTEDELNDRLRELAEKIRRQPAASITGVPPLKHEVVNLVVVGPHHAAFLLEDGRICRLHFHINPDKIETGKAEPTKSSKAKTATSSTTRNLSSTSRTSTNPWLLSSGEQPSSSSNTAKWITSSRTTTSRSTTNAASTASATSRNRGRFIRTQSRGRGGVIVGSRPVVPAAVVPEELVSQAQMVLQGKSRGVIIRELQRTNLDVNLAVNNLLSRDDEDGDDQEEGDSYISGGDDLMSLLDGGIHSDHPSVIIDADAMFSEDFLGLHSSRARSRASSSRDRDRDASERDPLLRARDRRWLDSALRDAASSAGSYKSSTVDPTVGQEPKKGAPVQHSQSPLSVSDDLEWWPEKGGDGCRFTHIAAMYSELLAVGVNGQLYQWKWNDPEPYRKPENLNLQHPKAATLGLLGEKVVQITACYEKAVLVTESGKIATLLDETLSPIASRLEHAATYFNEFQGERIHSVYTCPLYTCAWLDNGTLFWWGVLPLSVRKKVLERARERARAKKREASNPGSITVGTQVCLRSCPMYHAGALAFNTKSYPPKVGQLLDTAWNLSDTCRFRIRHNSLERSDQKTTSDAKEDGKGGDGKGDSKGDGRGESKVEVKGDMGPPPSPGSTSSGEIIVVSSPAAQRRGTKRPLSSPVREVEKPDIEVWALTDVVFVEDIRSVPIGRVLKVDGAYVAVKFPSLEPVPDATNDCDVPSLLQDCRLLRKDELQIVKGGAAPKVPDCFQRLPKKLSLPESGKLLAISVDFQGVHVLVNVRSNLLYLLYELMSSRPSQESPFPTKTRSFLGKSPELIRIHTGREDSVTILQDGNGALYPLAKNAVSGIRDPIWFDLPPARCLALGTHSLGHGLFGTNVKTKAAVLVLAVETQGLMPHILRCDYEAVSHFLSNLELETNAVVKEQKLKVVLAERCDGNRNIFHACISNCVPISNTETPVTDAPPTSAESLTSRAQIIRNALHTLNNAIAGAAMANSSSAASRSINLRELMGRAASAARTARVASSGLAAEDLRDSSPPPTPGSAIPTLSWPPEPSGLYGDQEEDNLSLGTSAAATAGSTSSLASNASSLAASLPIPPAYPTAARLTPEERKRNAHSILRLLCCTPALVPCIVDLLSAEDARGDTPFMAAVACQAYSAALSILDAMEEITHKPRSATAATPTPAPTTAKPGSTAPCPSKQPTKPKASGASSSGPAVVEEFNQAVFDRMFYPPGSDPDSSPLYVLCCNDTCSFTWTGTEHINQDIFECRTCGLTDTLCCCTECARVCHKGHDCKLKRTSPTAYCDCWEKSECKSLIAGHLQKRTELLFRLVNDTHLVTVPNSRGENILLFLVQCVARQTAEQRQYGQSRNSRLPRKNNDSDVEMPDHNLEPPRFCRQALEHILQNWQAIRSMIRSGCTSDLSVSCAPDCSNQPHTPMAEEEVYLNSQSETMRLDWFTHTLIVKCTSADLDTLLTTLIKKLTTTSNAAQKSEVADVVRRFVRSVARVFVVLTVEMAPGKKSSEAVLRCKRVFQALIHQSVGELCEIAESLIAPVRMGITRPTAPFALFSSHADAVQGSEELFFAEPLPRQNSSRSEAMSSIGTRPVGSLHHRRSVTSRLGDDEEEPDIGADGMEVDAVEGEALDVPRDSHHRDPVEGDGNPEGEHRDDQNEDDGNDSDMDLDLLAESDSDSDSNHSNQDQDNASQDQDATSGRRSTVTAATAGSDAGGGSVAVFYSEDESSSNLDDAEGEDDDDSENEIEEEEEMEDPSSFGTDTLDRPGTSSRQGGSRTAQPQHPMQWAFRHQTSRSSDTNTTTPATSSSNRGLIYIDASSQRRMAINAASALANSNSVTSSNETAPSTTASRLARAYGIVVRQITELLAMLMIYHGPESLRESVEVSAEEASDLQSVVENCLKPTWDWLFCIMNSTEAQLRYGKALTAATDPAHPTHPNHSQYMRGLRGAAREAAARDQSFQRSLENRRNAATSHSASNSEEHVALMDFLNYTLSLMRSHNSEHASWLPVLDMSALKHVAYVLDAMIYYMRCTEQDGAAAGIAATDQDRIRRSSWNLVSQEYEIEEAADEEGTDASVVLDTESVEEDSSVTGSTSGQRHPFFVRSDSTTFLGCQPPDPFSTPLSEALPLADRPQLLQPDATREQLFGVPHQVVGGGSSDPPTVASHSASVTVERQFLEVIPMRMSVSQRNPHMSSDLDDAEDEIDADGMHPAQEGETLVAGEPQRMSDVTNGNELGTRSEPSSDPSGASLASLSTVLMSQSQGVASHQTLSSQGTSSDPSTSGRSLSLGSSGPSLDPRAERDLRCGVIRAGSFPDPPFFPDILGGSLQTPPTASSVSSDNRELLNAIATISPQEVSVIRTTGLAQRPPSYEEVAHGGRLVEELAGPNQGPRPQEMSTLADPAQLLAGPSALSPIDVRLDAAGGVPPTPNLPPPMQSPLTRGGALAADDRPSRSVKPKDVRSSGINAEAGLAMGPGPSNSSGVDLGGLLTVGPGRPDRFKSTLSPLVSVDNLLGRWRLCLELFGRVFLEDVGAEPGSVLGELRPFEVKELRFRREMEKLRNNRNGDLTLEVERKRELLIQQTVRQLNSFYNRRSSASTGPPMAVQRVKVTFKDEPGEGSGVARSFYTAIAEAFMSGEKLPSLDEPQGSYKGPQYRLIQRLRSQERERERRRQSDYRSGRMIQMFERERNQLSYDARPFYPQDGGSAEERVGDYEPLTPAKQALGERLFPRVLALQPSLASKITGMLLELPPARLLLLLSSEETLRERVDEAVDIILGHGREESSESSLLDLDIFSLSDRGSSGPSSGPTHQDKPKAGSGGEGPRPDESEDGEEGTELDNEPLFYQPGKRGFYSPRPGKNSTERLNCFRNVGRILGLCLLQNELCPLTLSRHVVKVLLGRKVGWHDLAFLDPALYESLRHLLQDAQRDGAEGLISSLDLYFSIELCKEEGGSTGSGGQVELIPHGMETRVTVANVYDYVRRYAEYRMTTVAQKAHASMKQGLYDVLPKGALEGLTAEDFRLLVNGCGQVNVQTLMSYTTFNDETGETHAGEGGEKLSRFKLWFWAIVEKMSNQQRQDLVYFWTSSPNLPASEEGFQPMPTITVRPPDDNHLPTANTCISRLYIPLYSSKAILKKKLLMAIKTKAFGFV</sequence>
<feature type="region of interest" description="Disordered" evidence="7">
    <location>
        <begin position="320"/>
        <end position="355"/>
    </location>
</feature>
<reference evidence="12" key="1">
    <citation type="submission" date="2025-08" db="UniProtKB">
        <authorList>
            <consortium name="RefSeq"/>
        </authorList>
    </citation>
    <scope>IDENTIFICATION</scope>
</reference>
<feature type="region of interest" description="Disordered" evidence="7">
    <location>
        <begin position="2421"/>
        <end position="2461"/>
    </location>
</feature>
<feature type="compositionally biased region" description="Acidic residues" evidence="7">
    <location>
        <begin position="2825"/>
        <end position="2837"/>
    </location>
</feature>
<dbReference type="Gene3D" id="3.90.1750.10">
    <property type="entry name" value="Hect, E3 ligase catalytic domains"/>
    <property type="match status" value="2"/>
</dbReference>
<organism evidence="11 12">
    <name type="scientific">Acanthaster planci</name>
    <name type="common">Crown-of-thorns starfish</name>
    <dbReference type="NCBI Taxonomy" id="133434"/>
    <lineage>
        <taxon>Eukaryota</taxon>
        <taxon>Metazoa</taxon>
        <taxon>Echinodermata</taxon>
        <taxon>Eleutherozoa</taxon>
        <taxon>Asterozoa</taxon>
        <taxon>Asteroidea</taxon>
        <taxon>Valvatacea</taxon>
        <taxon>Valvatida</taxon>
        <taxon>Acanthasteridae</taxon>
        <taxon>Acanthaster</taxon>
    </lineage>
</organism>
<keyword evidence="1" id="KW-0479">Metal-binding</keyword>
<gene>
    <name evidence="12" type="primary">LOC110978219</name>
</gene>
<dbReference type="InterPro" id="IPR036053">
    <property type="entry name" value="PABP-dom"/>
</dbReference>
<feature type="compositionally biased region" description="Low complexity" evidence="7">
    <location>
        <begin position="1681"/>
        <end position="1711"/>
    </location>
</feature>
<dbReference type="GO" id="GO:0000209">
    <property type="term" value="P:protein polyubiquitination"/>
    <property type="evidence" value="ECO:0007669"/>
    <property type="project" value="TreeGrafter"/>
</dbReference>
<dbReference type="InterPro" id="IPR003126">
    <property type="entry name" value="Znf_UBR"/>
</dbReference>
<dbReference type="SMART" id="SM00517">
    <property type="entry name" value="PolyA"/>
    <property type="match status" value="1"/>
</dbReference>
<feature type="region of interest" description="Disordered" evidence="7">
    <location>
        <begin position="2215"/>
        <end position="2298"/>
    </location>
</feature>
<dbReference type="FunFam" id="1.10.8.10:FF:000009">
    <property type="entry name" value="Putative E3 ubiquitin-protein ligase UBR5"/>
    <property type="match status" value="1"/>
</dbReference>
<dbReference type="OMA" id="IRDPNWL"/>
<dbReference type="OrthoDB" id="298098at2759"/>
<feature type="region of interest" description="Disordered" evidence="7">
    <location>
        <begin position="280"/>
        <end position="299"/>
    </location>
</feature>
<feature type="region of interest" description="Disordered" evidence="7">
    <location>
        <begin position="1574"/>
        <end position="1616"/>
    </location>
</feature>
<feature type="compositionally biased region" description="Basic and acidic residues" evidence="7">
    <location>
        <begin position="1364"/>
        <end position="1374"/>
    </location>
</feature>
<feature type="compositionally biased region" description="Low complexity" evidence="7">
    <location>
        <begin position="2268"/>
        <end position="2295"/>
    </location>
</feature>
<feature type="domain" description="PABC" evidence="10">
    <location>
        <begin position="2701"/>
        <end position="2778"/>
    </location>
</feature>
<feature type="region of interest" description="Disordered" evidence="7">
    <location>
        <begin position="1162"/>
        <end position="1203"/>
    </location>
</feature>